<proteinExistence type="inferred from homology"/>
<evidence type="ECO:0000259" key="12">
    <source>
        <dbReference type="PROSITE" id="PS50262"/>
    </source>
</evidence>
<keyword evidence="7" id="KW-1015">Disulfide bond</keyword>
<keyword evidence="4 11" id="KW-1133">Transmembrane helix</keyword>
<dbReference type="PRINTS" id="PR00237">
    <property type="entry name" value="GPCRRHODOPSN"/>
</dbReference>
<dbReference type="PRINTS" id="PR01735">
    <property type="entry name" value="P2Y13PRNCPTR"/>
</dbReference>
<evidence type="ECO:0000256" key="5">
    <source>
        <dbReference type="ARBA" id="ARBA00023040"/>
    </source>
</evidence>
<evidence type="ECO:0000256" key="6">
    <source>
        <dbReference type="ARBA" id="ARBA00023136"/>
    </source>
</evidence>
<keyword evidence="5 10" id="KW-0297">G-protein coupled receptor</keyword>
<dbReference type="GO" id="GO:0045028">
    <property type="term" value="F:G protein-coupled purinergic nucleotide receptor activity"/>
    <property type="evidence" value="ECO:0007669"/>
    <property type="project" value="InterPro"/>
</dbReference>
<dbReference type="Proteomes" id="UP000287033">
    <property type="component" value="Unassembled WGS sequence"/>
</dbReference>
<reference evidence="13 14" key="1">
    <citation type="journal article" date="2018" name="Nat. Ecol. Evol.">
        <title>Shark genomes provide insights into elasmobranch evolution and the origin of vertebrates.</title>
        <authorList>
            <person name="Hara Y"/>
            <person name="Yamaguchi K"/>
            <person name="Onimaru K"/>
            <person name="Kadota M"/>
            <person name="Koyanagi M"/>
            <person name="Keeley SD"/>
            <person name="Tatsumi K"/>
            <person name="Tanaka K"/>
            <person name="Motone F"/>
            <person name="Kageyama Y"/>
            <person name="Nozu R"/>
            <person name="Adachi N"/>
            <person name="Nishimura O"/>
            <person name="Nakagawa R"/>
            <person name="Tanegashima C"/>
            <person name="Kiyatake I"/>
            <person name="Matsumoto R"/>
            <person name="Murakumo K"/>
            <person name="Nishida K"/>
            <person name="Terakita A"/>
            <person name="Kuratani S"/>
            <person name="Sato K"/>
            <person name="Hyodo S Kuraku.S."/>
        </authorList>
    </citation>
    <scope>NUCLEOTIDE SEQUENCE [LARGE SCALE GENOMIC DNA]</scope>
</reference>
<feature type="transmembrane region" description="Helical" evidence="11">
    <location>
        <begin position="106"/>
        <end position="127"/>
    </location>
</feature>
<gene>
    <name evidence="13" type="ORF">chiPu_0008793</name>
</gene>
<sequence>MNNSLGNSSDVDINLSNTSSQDKCPRDYQVTKVVFPTLYSLLFVIGISLNILAIKIFSKIPSNSTFIVLLKNIVVADLFMILTFPFKILRDTQQAPWQVRWFVCRYSAVLFYFTMYVSIILLGLISFDRFLKITRPHAKSCIRKPRFSKLLAVAVWVIMFLLSLPNVILTNKPATPKSVTKCMKL</sequence>
<dbReference type="PANTHER" id="PTHR24233">
    <property type="entry name" value="P2Y PURINOCEPTOR-RELATED G-PROTEIN COUPLED RECEPTOR"/>
    <property type="match status" value="1"/>
</dbReference>
<accession>A0A401SIV0</accession>
<dbReference type="Gene3D" id="1.20.1070.10">
    <property type="entry name" value="Rhodopsin 7-helix transmembrane proteins"/>
    <property type="match status" value="1"/>
</dbReference>
<keyword evidence="6 11" id="KW-0472">Membrane</keyword>
<feature type="non-terminal residue" evidence="13">
    <location>
        <position position="185"/>
    </location>
</feature>
<dbReference type="InterPro" id="IPR000276">
    <property type="entry name" value="GPCR_Rhodpsn"/>
</dbReference>
<evidence type="ECO:0000313" key="14">
    <source>
        <dbReference type="Proteomes" id="UP000287033"/>
    </source>
</evidence>
<evidence type="ECO:0000256" key="8">
    <source>
        <dbReference type="ARBA" id="ARBA00023170"/>
    </source>
</evidence>
<dbReference type="OrthoDB" id="6163051at2759"/>
<dbReference type="PROSITE" id="PS00237">
    <property type="entry name" value="G_PROTEIN_RECEP_F1_1"/>
    <property type="match status" value="1"/>
</dbReference>
<dbReference type="SUPFAM" id="SSF81321">
    <property type="entry name" value="Family A G protein-coupled receptor-like"/>
    <property type="match status" value="1"/>
</dbReference>
<evidence type="ECO:0000256" key="4">
    <source>
        <dbReference type="ARBA" id="ARBA00022989"/>
    </source>
</evidence>
<dbReference type="STRING" id="137246.A0A401SIV0"/>
<keyword evidence="8 10" id="KW-0675">Receptor</keyword>
<dbReference type="AlphaFoldDB" id="A0A401SIV0"/>
<keyword evidence="2" id="KW-1003">Cell membrane</keyword>
<dbReference type="PROSITE" id="PS50262">
    <property type="entry name" value="G_PROTEIN_RECEP_F1_2"/>
    <property type="match status" value="1"/>
</dbReference>
<dbReference type="GO" id="GO:0005886">
    <property type="term" value="C:plasma membrane"/>
    <property type="evidence" value="ECO:0007669"/>
    <property type="project" value="UniProtKB-SubCell"/>
</dbReference>
<feature type="transmembrane region" description="Helical" evidence="11">
    <location>
        <begin position="147"/>
        <end position="168"/>
    </location>
</feature>
<evidence type="ECO:0000256" key="1">
    <source>
        <dbReference type="ARBA" id="ARBA00004651"/>
    </source>
</evidence>
<evidence type="ECO:0000256" key="2">
    <source>
        <dbReference type="ARBA" id="ARBA00022475"/>
    </source>
</evidence>
<feature type="transmembrane region" description="Helical" evidence="11">
    <location>
        <begin position="33"/>
        <end position="54"/>
    </location>
</feature>
<dbReference type="PANTHER" id="PTHR24233:SF10">
    <property type="entry name" value="P2Y PURINOCEPTOR 13"/>
    <property type="match status" value="1"/>
</dbReference>
<dbReference type="InterPro" id="IPR008109">
    <property type="entry name" value="P2Y13_rcpt"/>
</dbReference>
<name>A0A401SIV0_CHIPU</name>
<evidence type="ECO:0000256" key="10">
    <source>
        <dbReference type="RuleBase" id="RU000688"/>
    </source>
</evidence>
<evidence type="ECO:0000256" key="3">
    <source>
        <dbReference type="ARBA" id="ARBA00022692"/>
    </source>
</evidence>
<comment type="subcellular location">
    <subcellularLocation>
        <location evidence="1">Cell membrane</location>
        <topology evidence="1">Multi-pass membrane protein</topology>
    </subcellularLocation>
</comment>
<protein>
    <recommendedName>
        <fullName evidence="12">G-protein coupled receptors family 1 profile domain-containing protein</fullName>
    </recommendedName>
</protein>
<feature type="transmembrane region" description="Helical" evidence="11">
    <location>
        <begin position="66"/>
        <end position="86"/>
    </location>
</feature>
<evidence type="ECO:0000256" key="7">
    <source>
        <dbReference type="ARBA" id="ARBA00023157"/>
    </source>
</evidence>
<evidence type="ECO:0000256" key="11">
    <source>
        <dbReference type="SAM" id="Phobius"/>
    </source>
</evidence>
<dbReference type="InterPro" id="IPR017452">
    <property type="entry name" value="GPCR_Rhodpsn_7TM"/>
</dbReference>
<keyword evidence="9 10" id="KW-0807">Transducer</keyword>
<feature type="domain" description="G-protein coupled receptors family 1 profile" evidence="12">
    <location>
        <begin position="49"/>
        <end position="185"/>
    </location>
</feature>
<comment type="caution">
    <text evidence="13">The sequence shown here is derived from an EMBL/GenBank/DDBJ whole genome shotgun (WGS) entry which is preliminary data.</text>
</comment>
<dbReference type="Pfam" id="PF00001">
    <property type="entry name" value="7tm_1"/>
    <property type="match status" value="1"/>
</dbReference>
<evidence type="ECO:0000256" key="9">
    <source>
        <dbReference type="ARBA" id="ARBA00023224"/>
    </source>
</evidence>
<keyword evidence="3 10" id="KW-0812">Transmembrane</keyword>
<organism evidence="13 14">
    <name type="scientific">Chiloscyllium punctatum</name>
    <name type="common">Brownbanded bambooshark</name>
    <name type="synonym">Hemiscyllium punctatum</name>
    <dbReference type="NCBI Taxonomy" id="137246"/>
    <lineage>
        <taxon>Eukaryota</taxon>
        <taxon>Metazoa</taxon>
        <taxon>Chordata</taxon>
        <taxon>Craniata</taxon>
        <taxon>Vertebrata</taxon>
        <taxon>Chondrichthyes</taxon>
        <taxon>Elasmobranchii</taxon>
        <taxon>Galeomorphii</taxon>
        <taxon>Galeoidea</taxon>
        <taxon>Orectolobiformes</taxon>
        <taxon>Hemiscylliidae</taxon>
        <taxon>Chiloscyllium</taxon>
    </lineage>
</organism>
<comment type="similarity">
    <text evidence="10">Belongs to the G-protein coupled receptor 1 family.</text>
</comment>
<dbReference type="EMBL" id="BEZZ01000298">
    <property type="protein sequence ID" value="GCC30346.1"/>
    <property type="molecule type" value="Genomic_DNA"/>
</dbReference>
<evidence type="ECO:0000313" key="13">
    <source>
        <dbReference type="EMBL" id="GCC30346.1"/>
    </source>
</evidence>
<keyword evidence="14" id="KW-1185">Reference proteome</keyword>